<dbReference type="SUPFAM" id="SSF54637">
    <property type="entry name" value="Thioesterase/thiol ester dehydrase-isomerase"/>
    <property type="match status" value="1"/>
</dbReference>
<dbReference type="GO" id="GO:0047617">
    <property type="term" value="F:fatty acyl-CoA hydrolase activity"/>
    <property type="evidence" value="ECO:0007669"/>
    <property type="project" value="TreeGrafter"/>
</dbReference>
<comment type="caution">
    <text evidence="1">The sequence shown here is derived from an EMBL/GenBank/DDBJ whole genome shotgun (WGS) entry which is preliminary data.</text>
</comment>
<dbReference type="EMBL" id="JACEON010000004">
    <property type="protein sequence ID" value="MBA4611071.1"/>
    <property type="molecule type" value="Genomic_DNA"/>
</dbReference>
<sequence>MPDQTVLPAPFESSIQTVKREWLDYNGHLNMAYYNVLFDTALDETCTLLGLGPDYVASRNASYFTAEVHVCYLRELKEGDPVRTTVRILGFDDKRVHIYQELHHAEDGFLSATSEQMALHVDMGARKVSPWPEDIATRLAEAHKAHAELGQPARSGRRIALPSG</sequence>
<reference evidence="1 2" key="2">
    <citation type="submission" date="2020-08" db="EMBL/GenBank/DDBJ databases">
        <title>Stappia taiwanensis sp. nov., isolated from a coastal thermal spring.</title>
        <authorList>
            <person name="Kampfer P."/>
        </authorList>
    </citation>
    <scope>NUCLEOTIDE SEQUENCE [LARGE SCALE GENOMIC DNA]</scope>
    <source>
        <strain evidence="1 2">DSM 23284</strain>
    </source>
</reference>
<dbReference type="CDD" id="cd00586">
    <property type="entry name" value="4HBT"/>
    <property type="match status" value="1"/>
</dbReference>
<dbReference type="PANTHER" id="PTHR31793:SF2">
    <property type="entry name" value="BLR1345 PROTEIN"/>
    <property type="match status" value="1"/>
</dbReference>
<evidence type="ECO:0000313" key="1">
    <source>
        <dbReference type="EMBL" id="MBA4611071.1"/>
    </source>
</evidence>
<gene>
    <name evidence="1" type="ORF">H1W37_05385</name>
</gene>
<dbReference type="InterPro" id="IPR029069">
    <property type="entry name" value="HotDog_dom_sf"/>
</dbReference>
<protein>
    <submittedName>
        <fullName evidence="1">Thioesterase family protein</fullName>
    </submittedName>
</protein>
<dbReference type="AlphaFoldDB" id="A0A838XPU7"/>
<dbReference type="InterPro" id="IPR050563">
    <property type="entry name" value="4-hydroxybenzoyl-CoA_TE"/>
</dbReference>
<proteinExistence type="predicted"/>
<reference evidence="1 2" key="1">
    <citation type="submission" date="2020-07" db="EMBL/GenBank/DDBJ databases">
        <authorList>
            <person name="Li M."/>
        </authorList>
    </citation>
    <scope>NUCLEOTIDE SEQUENCE [LARGE SCALE GENOMIC DNA]</scope>
    <source>
        <strain evidence="1 2">DSM 23284</strain>
    </source>
</reference>
<evidence type="ECO:0000313" key="2">
    <source>
        <dbReference type="Proteomes" id="UP000559404"/>
    </source>
</evidence>
<dbReference type="Proteomes" id="UP000559404">
    <property type="component" value="Unassembled WGS sequence"/>
</dbReference>
<accession>A0A838XPU7</accession>
<dbReference type="Gene3D" id="3.10.129.10">
    <property type="entry name" value="Hotdog Thioesterase"/>
    <property type="match status" value="1"/>
</dbReference>
<dbReference type="Pfam" id="PF13279">
    <property type="entry name" value="4HBT_2"/>
    <property type="match status" value="1"/>
</dbReference>
<keyword evidence="2" id="KW-1185">Reference proteome</keyword>
<organism evidence="1 2">
    <name type="scientific">Stappia taiwanensis</name>
    <dbReference type="NCBI Taxonomy" id="992267"/>
    <lineage>
        <taxon>Bacteria</taxon>
        <taxon>Pseudomonadati</taxon>
        <taxon>Pseudomonadota</taxon>
        <taxon>Alphaproteobacteria</taxon>
        <taxon>Hyphomicrobiales</taxon>
        <taxon>Stappiaceae</taxon>
        <taxon>Stappia</taxon>
    </lineage>
</organism>
<dbReference type="RefSeq" id="WP_181759278.1">
    <property type="nucleotide sequence ID" value="NZ_BMCR01000002.1"/>
</dbReference>
<dbReference type="PANTHER" id="PTHR31793">
    <property type="entry name" value="4-HYDROXYBENZOYL-COA THIOESTERASE FAMILY MEMBER"/>
    <property type="match status" value="1"/>
</dbReference>
<name>A0A838XPU7_9HYPH</name>